<protein>
    <submittedName>
        <fullName evidence="6">Pyrimidine reductase family protein</fullName>
    </submittedName>
</protein>
<dbReference type="SUPFAM" id="SSF53597">
    <property type="entry name" value="Dihydrofolate reductase-like"/>
    <property type="match status" value="1"/>
</dbReference>
<dbReference type="AlphaFoldDB" id="A0A938YAL5"/>
<dbReference type="PANTHER" id="PTHR38011">
    <property type="entry name" value="DIHYDROFOLATE REDUCTASE FAMILY PROTEIN (AFU_ORTHOLOGUE AFUA_8G06820)"/>
    <property type="match status" value="1"/>
</dbReference>
<dbReference type="EMBL" id="JAERWK010000008">
    <property type="protein sequence ID" value="MBM9467072.1"/>
    <property type="molecule type" value="Genomic_DNA"/>
</dbReference>
<accession>A0A938YAL5</accession>
<proteinExistence type="predicted"/>
<feature type="domain" description="Bacterial bifunctional deaminase-reductase C-terminal" evidence="5">
    <location>
        <begin position="63"/>
        <end position="254"/>
    </location>
</feature>
<keyword evidence="3" id="KW-0560">Oxidoreductase</keyword>
<dbReference type="Proteomes" id="UP000663792">
    <property type="component" value="Unassembled WGS sequence"/>
</dbReference>
<dbReference type="InterPro" id="IPR024072">
    <property type="entry name" value="DHFR-like_dom_sf"/>
</dbReference>
<name>A0A938YAL5_9ACTN</name>
<dbReference type="RefSeq" id="WP_205259991.1">
    <property type="nucleotide sequence ID" value="NZ_JAERWK010000008.1"/>
</dbReference>
<dbReference type="GO" id="GO:0008703">
    <property type="term" value="F:5-amino-6-(5-phosphoribosylamino)uracil reductase activity"/>
    <property type="evidence" value="ECO:0007669"/>
    <property type="project" value="InterPro"/>
</dbReference>
<evidence type="ECO:0000313" key="7">
    <source>
        <dbReference type="Proteomes" id="UP000663792"/>
    </source>
</evidence>
<dbReference type="InterPro" id="IPR050765">
    <property type="entry name" value="Riboflavin_Biosynth_HTPR"/>
</dbReference>
<evidence type="ECO:0000256" key="4">
    <source>
        <dbReference type="SAM" id="MobiDB-lite"/>
    </source>
</evidence>
<evidence type="ECO:0000256" key="1">
    <source>
        <dbReference type="ARBA" id="ARBA00005104"/>
    </source>
</evidence>
<evidence type="ECO:0000256" key="2">
    <source>
        <dbReference type="ARBA" id="ARBA00022857"/>
    </source>
</evidence>
<dbReference type="Pfam" id="PF01872">
    <property type="entry name" value="RibD_C"/>
    <property type="match status" value="1"/>
</dbReference>
<reference evidence="6" key="1">
    <citation type="submission" date="2021-01" db="EMBL/GenBank/DDBJ databases">
        <title>YIM 132084 draft genome.</title>
        <authorList>
            <person name="An D."/>
        </authorList>
    </citation>
    <scope>NUCLEOTIDE SEQUENCE</scope>
    <source>
        <strain evidence="6">YIM 132084</strain>
    </source>
</reference>
<dbReference type="InterPro" id="IPR002734">
    <property type="entry name" value="RibDG_C"/>
</dbReference>
<gene>
    <name evidence="6" type="ORF">JL106_07225</name>
</gene>
<dbReference type="NCBIfam" id="NF010663">
    <property type="entry name" value="PRK14059.1-1"/>
    <property type="match status" value="1"/>
</dbReference>
<keyword evidence="2" id="KW-0521">NADP</keyword>
<dbReference type="GO" id="GO:0009231">
    <property type="term" value="P:riboflavin biosynthetic process"/>
    <property type="evidence" value="ECO:0007669"/>
    <property type="project" value="InterPro"/>
</dbReference>
<sequence>MLPHERVPPPPTTTPTDGSVGTGTGHHPHHRRHAPDPARDRPRFDDDGLAHWYRWPARVTQQPVVRATMIVSLDGMATLDGRSGGLGGPADERRFTLLRDLADVVLVGSGTARAEHYGGIRLNDTRARRRARWGLGVIPPPLAVVTGRGLPADSPVFTDTVTPPIIVTTDAAAASVPADSGARVLVAGTDRVDLTAVIVALAGLGLHRISCEGGPALLAGLLAADLLDELCLTVAPLLAGPGGERLLPADAVPAPGSRRWQLRDRHDEDDLLFLRYRREHGPGAAE</sequence>
<comment type="pathway">
    <text evidence="1">Cofactor biosynthesis; riboflavin biosynthesis.</text>
</comment>
<evidence type="ECO:0000313" key="6">
    <source>
        <dbReference type="EMBL" id="MBM9467072.1"/>
    </source>
</evidence>
<comment type="caution">
    <text evidence="6">The sequence shown here is derived from an EMBL/GenBank/DDBJ whole genome shotgun (WGS) entry which is preliminary data.</text>
</comment>
<keyword evidence="7" id="KW-1185">Reference proteome</keyword>
<evidence type="ECO:0000259" key="5">
    <source>
        <dbReference type="Pfam" id="PF01872"/>
    </source>
</evidence>
<feature type="region of interest" description="Disordered" evidence="4">
    <location>
        <begin position="1"/>
        <end position="43"/>
    </location>
</feature>
<dbReference type="Gene3D" id="3.40.430.10">
    <property type="entry name" value="Dihydrofolate Reductase, subunit A"/>
    <property type="match status" value="1"/>
</dbReference>
<dbReference type="PANTHER" id="PTHR38011:SF7">
    <property type="entry name" value="2,5-DIAMINO-6-RIBOSYLAMINO-4(3H)-PYRIMIDINONE 5'-PHOSPHATE REDUCTASE"/>
    <property type="match status" value="1"/>
</dbReference>
<organism evidence="6 7">
    <name type="scientific">Nakamurella leprariae</name>
    <dbReference type="NCBI Taxonomy" id="2803911"/>
    <lineage>
        <taxon>Bacteria</taxon>
        <taxon>Bacillati</taxon>
        <taxon>Actinomycetota</taxon>
        <taxon>Actinomycetes</taxon>
        <taxon>Nakamurellales</taxon>
        <taxon>Nakamurellaceae</taxon>
        <taxon>Nakamurella</taxon>
    </lineage>
</organism>
<feature type="compositionally biased region" description="Basic and acidic residues" evidence="4">
    <location>
        <begin position="34"/>
        <end position="43"/>
    </location>
</feature>
<evidence type="ECO:0000256" key="3">
    <source>
        <dbReference type="ARBA" id="ARBA00023002"/>
    </source>
</evidence>